<keyword evidence="2" id="KW-0560">Oxidoreductase</keyword>
<dbReference type="RefSeq" id="WP_169380390.1">
    <property type="nucleotide sequence ID" value="NZ_JAAXLA010000008.1"/>
</dbReference>
<keyword evidence="3" id="KW-1185">Reference proteome</keyword>
<dbReference type="InterPro" id="IPR003454">
    <property type="entry name" value="MOase_MmoB_DmpM"/>
</dbReference>
<accession>A0ABX1S9H8</accession>
<comment type="similarity">
    <text evidence="1">Belongs to the TmoD/XamoD family.</text>
</comment>
<dbReference type="Proteomes" id="UP000820669">
    <property type="component" value="Unassembled WGS sequence"/>
</dbReference>
<dbReference type="GO" id="GO:0004497">
    <property type="term" value="F:monooxygenase activity"/>
    <property type="evidence" value="ECO:0007669"/>
    <property type="project" value="UniProtKB-KW"/>
</dbReference>
<dbReference type="Pfam" id="PF02406">
    <property type="entry name" value="MmoB_DmpM"/>
    <property type="match status" value="1"/>
</dbReference>
<proteinExistence type="inferred from homology"/>
<dbReference type="EMBL" id="JAAXLA010000008">
    <property type="protein sequence ID" value="NMH97006.1"/>
    <property type="molecule type" value="Genomic_DNA"/>
</dbReference>
<organism evidence="2 3">
    <name type="scientific">Pseudonocardia acidicola</name>
    <dbReference type="NCBI Taxonomy" id="2724939"/>
    <lineage>
        <taxon>Bacteria</taxon>
        <taxon>Bacillati</taxon>
        <taxon>Actinomycetota</taxon>
        <taxon>Actinomycetes</taxon>
        <taxon>Pseudonocardiales</taxon>
        <taxon>Pseudonocardiaceae</taxon>
        <taxon>Pseudonocardia</taxon>
    </lineage>
</organism>
<keyword evidence="2" id="KW-0503">Monooxygenase</keyword>
<protein>
    <submittedName>
        <fullName evidence="2">Monooxygenase</fullName>
    </submittedName>
</protein>
<name>A0ABX1S9H8_9PSEU</name>
<evidence type="ECO:0000313" key="2">
    <source>
        <dbReference type="EMBL" id="NMH97006.1"/>
    </source>
</evidence>
<dbReference type="InterPro" id="IPR036889">
    <property type="entry name" value="mOase_MmoB_DmpM_sf"/>
</dbReference>
<gene>
    <name evidence="2" type="ORF">HF526_06690</name>
</gene>
<evidence type="ECO:0000313" key="3">
    <source>
        <dbReference type="Proteomes" id="UP000820669"/>
    </source>
</evidence>
<comment type="caution">
    <text evidence="2">The sequence shown here is derived from an EMBL/GenBank/DDBJ whole genome shotgun (WGS) entry which is preliminary data.</text>
</comment>
<evidence type="ECO:0000256" key="1">
    <source>
        <dbReference type="ARBA" id="ARBA00006313"/>
    </source>
</evidence>
<sequence length="99" mass="11165">MDRPVGPVLRMCDEVESVISAIRDDNPESDIEVIDRGSYVRVQAPGRVRVTEASLQRHLGPSFELRSLETMLSSFAGRISTTSDEISWEWTTRREGATR</sequence>
<reference evidence="2 3" key="1">
    <citation type="submission" date="2020-04" db="EMBL/GenBank/DDBJ databases">
        <authorList>
            <person name="Klaysubun C."/>
            <person name="Duangmal K."/>
            <person name="Lipun K."/>
        </authorList>
    </citation>
    <scope>NUCLEOTIDE SEQUENCE [LARGE SCALE GENOMIC DNA]</scope>
    <source>
        <strain evidence="2 3">K10HN5</strain>
    </source>
</reference>
<dbReference type="SUPFAM" id="SSF56029">
    <property type="entry name" value="Monooxygenase (hydroxylase) regulatory protein"/>
    <property type="match status" value="1"/>
</dbReference>
<dbReference type="Gene3D" id="3.90.56.10">
    <property type="entry name" value="Monooxygenase component MmoB/DmpM"/>
    <property type="match status" value="1"/>
</dbReference>